<protein>
    <recommendedName>
        <fullName evidence="5">Wax synthase domain-containing protein</fullName>
    </recommendedName>
</protein>
<dbReference type="RefSeq" id="XP_070920957.1">
    <property type="nucleotide sequence ID" value="XM_071064856.1"/>
</dbReference>
<keyword evidence="2" id="KW-0812">Transmembrane</keyword>
<evidence type="ECO:0000313" key="6">
    <source>
        <dbReference type="EMBL" id="GAB1319227.1"/>
    </source>
</evidence>
<evidence type="ECO:0000256" key="1">
    <source>
        <dbReference type="ARBA" id="ARBA00004141"/>
    </source>
</evidence>
<proteinExistence type="predicted"/>
<dbReference type="InterPro" id="IPR032805">
    <property type="entry name" value="Wax_synthase_dom"/>
</dbReference>
<feature type="domain" description="Wax synthase" evidence="5">
    <location>
        <begin position="82"/>
        <end position="117"/>
    </location>
</feature>
<evidence type="ECO:0000256" key="3">
    <source>
        <dbReference type="ARBA" id="ARBA00022989"/>
    </source>
</evidence>
<keyword evidence="4" id="KW-0472">Membrane</keyword>
<organism evidence="6 7">
    <name type="scientific">Madurella fahalii</name>
    <dbReference type="NCBI Taxonomy" id="1157608"/>
    <lineage>
        <taxon>Eukaryota</taxon>
        <taxon>Fungi</taxon>
        <taxon>Dikarya</taxon>
        <taxon>Ascomycota</taxon>
        <taxon>Pezizomycotina</taxon>
        <taxon>Sordariomycetes</taxon>
        <taxon>Sordariomycetidae</taxon>
        <taxon>Sordariales</taxon>
        <taxon>Sordariales incertae sedis</taxon>
        <taxon>Madurella</taxon>
    </lineage>
</organism>
<keyword evidence="3" id="KW-1133">Transmembrane helix</keyword>
<comment type="subcellular location">
    <subcellularLocation>
        <location evidence="1">Membrane</location>
        <topology evidence="1">Multi-pass membrane protein</topology>
    </subcellularLocation>
</comment>
<evidence type="ECO:0000259" key="5">
    <source>
        <dbReference type="Pfam" id="PF13813"/>
    </source>
</evidence>
<reference evidence="6 7" key="1">
    <citation type="submission" date="2024-09" db="EMBL/GenBank/DDBJ databases">
        <title>Itraconazole resistance in Madurella fahalii resulting from another homologue of gene encoding cytochrome P450 14-alpha sterol demethylase (CYP51).</title>
        <authorList>
            <person name="Yoshioka I."/>
            <person name="Fahal A.H."/>
            <person name="Kaneko S."/>
            <person name="Yaguchi T."/>
        </authorList>
    </citation>
    <scope>NUCLEOTIDE SEQUENCE [LARGE SCALE GENOMIC DNA]</scope>
    <source>
        <strain evidence="6 7">IFM 68171</strain>
    </source>
</reference>
<keyword evidence="7" id="KW-1185">Reference proteome</keyword>
<dbReference type="Proteomes" id="UP001628179">
    <property type="component" value="Unassembled WGS sequence"/>
</dbReference>
<evidence type="ECO:0000256" key="2">
    <source>
        <dbReference type="ARBA" id="ARBA00022692"/>
    </source>
</evidence>
<dbReference type="EMBL" id="BAAFSV010000005">
    <property type="protein sequence ID" value="GAB1319227.1"/>
    <property type="molecule type" value="Genomic_DNA"/>
</dbReference>
<dbReference type="Pfam" id="PF13813">
    <property type="entry name" value="MBOAT_2"/>
    <property type="match status" value="1"/>
</dbReference>
<sequence>MLPASRADFLLGRAAMAVYYLMTLVRGQVDSKYSSASTTGRSVAWSLPYVVVFGVQTYYVQLQYAVLSLPAVAARPSRPADWLPIVGDLAEAGSVRKFWGQYWHQMLRRMFDAWNGAFRDACGFHPVTPRNITVRERTVGLLAFFFGQATIIRVPLVGYAWIVCTRWYSMGWAGDVFLRLRLAKEPLFPFTFWGGLMETWVPRIRDRLVS</sequence>
<comment type="caution">
    <text evidence="6">The sequence shown here is derived from an EMBL/GenBank/DDBJ whole genome shotgun (WGS) entry which is preliminary data.</text>
</comment>
<gene>
    <name evidence="6" type="ORF">MFIFM68171_09437</name>
</gene>
<evidence type="ECO:0000313" key="7">
    <source>
        <dbReference type="Proteomes" id="UP001628179"/>
    </source>
</evidence>
<evidence type="ECO:0000256" key="4">
    <source>
        <dbReference type="ARBA" id="ARBA00023136"/>
    </source>
</evidence>
<dbReference type="GeneID" id="98180179"/>
<name>A0ABQ0GN83_9PEZI</name>
<accession>A0ABQ0GN83</accession>